<dbReference type="Proteomes" id="UP000006794">
    <property type="component" value="Chromosome"/>
</dbReference>
<dbReference type="EMBL" id="CP002839">
    <property type="protein sequence ID" value="AEH35673.1"/>
    <property type="molecule type" value="Genomic_DNA"/>
</dbReference>
<keyword evidence="3" id="KW-1185">Reference proteome</keyword>
<dbReference type="PROSITE" id="PS50846">
    <property type="entry name" value="HMA_2"/>
    <property type="match status" value="1"/>
</dbReference>
<dbReference type="GeneID" id="10796010"/>
<proteinExistence type="predicted"/>
<reference evidence="2 3" key="1">
    <citation type="journal article" date="2012" name="Stand. Genomic Sci.">
        <title>Complete genome sequence of Halopiger xanaduensis type strain (SH-6(T)).</title>
        <authorList>
            <person name="Anderson I."/>
            <person name="Tindall B.J."/>
            <person name="Rohde M."/>
            <person name="Lucas S."/>
            <person name="Han J."/>
            <person name="Lapidus A."/>
            <person name="Cheng J.F."/>
            <person name="Goodwin L."/>
            <person name="Pitluck S."/>
            <person name="Peters L."/>
            <person name="Pati A."/>
            <person name="Mikhailova N."/>
            <person name="Pagani I."/>
            <person name="Teshima H."/>
            <person name="Han C."/>
            <person name="Tapia R."/>
            <person name="Land M."/>
            <person name="Woyke T."/>
            <person name="Klenk H.P."/>
            <person name="Kyrpides N."/>
            <person name="Ivanova N."/>
        </authorList>
    </citation>
    <scope>NUCLEOTIDE SEQUENCE [LARGE SCALE GENOMIC DNA]</scope>
    <source>
        <strain evidence="3">DSM 18323 / JCM 14033 / SH-6</strain>
    </source>
</reference>
<dbReference type="CDD" id="cd00371">
    <property type="entry name" value="HMA"/>
    <property type="match status" value="1"/>
</dbReference>
<dbReference type="Gene3D" id="3.30.70.100">
    <property type="match status" value="1"/>
</dbReference>
<feature type="domain" description="HMA" evidence="1">
    <location>
        <begin position="2"/>
        <end position="68"/>
    </location>
</feature>
<dbReference type="HOGENOM" id="CLU_134973_10_2_2"/>
<dbReference type="Pfam" id="PF00403">
    <property type="entry name" value="HMA"/>
    <property type="match status" value="1"/>
</dbReference>
<protein>
    <submittedName>
        <fullName evidence="2">Heavy metal transport/detoxification protein</fullName>
    </submittedName>
</protein>
<evidence type="ECO:0000313" key="2">
    <source>
        <dbReference type="EMBL" id="AEH35673.1"/>
    </source>
</evidence>
<organism evidence="2 3">
    <name type="scientific">Halopiger xanaduensis (strain DSM 18323 / JCM 14033 / SH-6)</name>
    <dbReference type="NCBI Taxonomy" id="797210"/>
    <lineage>
        <taxon>Archaea</taxon>
        <taxon>Methanobacteriati</taxon>
        <taxon>Methanobacteriota</taxon>
        <taxon>Stenosarchaea group</taxon>
        <taxon>Halobacteria</taxon>
        <taxon>Halobacteriales</taxon>
        <taxon>Natrialbaceae</taxon>
        <taxon>Halopiger</taxon>
    </lineage>
</organism>
<dbReference type="InterPro" id="IPR036163">
    <property type="entry name" value="HMA_dom_sf"/>
</dbReference>
<accession>F8D965</accession>
<name>F8D965_HALXS</name>
<dbReference type="GO" id="GO:0046872">
    <property type="term" value="F:metal ion binding"/>
    <property type="evidence" value="ECO:0007669"/>
    <property type="project" value="InterPro"/>
</dbReference>
<dbReference type="STRING" id="797210.Halxa_1037"/>
<dbReference type="eggNOG" id="arCOG02764">
    <property type="taxonomic scope" value="Archaea"/>
</dbReference>
<dbReference type="AlphaFoldDB" id="F8D965"/>
<dbReference type="SUPFAM" id="SSF55008">
    <property type="entry name" value="HMA, heavy metal-associated domain"/>
    <property type="match status" value="1"/>
</dbReference>
<dbReference type="KEGG" id="hxa:Halxa_1037"/>
<sequence length="69" mass="7285">MEQTTLEVRGMSCDGCEETVTGALEALEGVSAATASREDDEVRVEHDEARVDEATIANVIADAGYEPAV</sequence>
<dbReference type="RefSeq" id="WP_013878573.1">
    <property type="nucleotide sequence ID" value="NC_015666.1"/>
</dbReference>
<evidence type="ECO:0000313" key="3">
    <source>
        <dbReference type="Proteomes" id="UP000006794"/>
    </source>
</evidence>
<gene>
    <name evidence="2" type="ordered locus">Halxa_1037</name>
</gene>
<dbReference type="OrthoDB" id="44171at2157"/>
<evidence type="ECO:0000259" key="1">
    <source>
        <dbReference type="PROSITE" id="PS50846"/>
    </source>
</evidence>
<dbReference type="InterPro" id="IPR006121">
    <property type="entry name" value="HMA_dom"/>
</dbReference>